<evidence type="ECO:0000313" key="2">
    <source>
        <dbReference type="EMBL" id="RSH82604.1"/>
    </source>
</evidence>
<evidence type="ECO:0000313" key="3">
    <source>
        <dbReference type="Proteomes" id="UP000279236"/>
    </source>
</evidence>
<accession>A0A427XUS4</accession>
<gene>
    <name evidence="2" type="ORF">EHS24_007588</name>
</gene>
<reference evidence="2 3" key="1">
    <citation type="submission" date="2018-11" db="EMBL/GenBank/DDBJ databases">
        <title>Genome sequence of Apiotrichum porosum DSM 27194.</title>
        <authorList>
            <person name="Aliyu H."/>
            <person name="Gorte O."/>
            <person name="Ochsenreither K."/>
        </authorList>
    </citation>
    <scope>NUCLEOTIDE SEQUENCE [LARGE SCALE GENOMIC DNA]</scope>
    <source>
        <strain evidence="2 3">DSM 27194</strain>
    </source>
</reference>
<dbReference type="GeneID" id="39592131"/>
<feature type="compositionally biased region" description="Low complexity" evidence="1">
    <location>
        <begin position="184"/>
        <end position="201"/>
    </location>
</feature>
<sequence length="201" mass="20822">MPSLKSINVDLRSCCVSTTELRSGATKAELVRYIYDNPATVDKDFRPYVLIADTPPAMTSVTSTLEELRAIANKTLDAVTTVAAAVSIPAVSAPVASVAGPPPPVPSVAGLPAPVAFVAGPPASAVAIATPAVATPQPSLSAAGAHTVIWSRIVNVSNITNNTAGLQYPGPHPYVLRTVQPHGRMQPQRLPRPSPLRALGR</sequence>
<feature type="region of interest" description="Disordered" evidence="1">
    <location>
        <begin position="182"/>
        <end position="201"/>
    </location>
</feature>
<dbReference type="AlphaFoldDB" id="A0A427XUS4"/>
<proteinExistence type="predicted"/>
<comment type="caution">
    <text evidence="2">The sequence shown here is derived from an EMBL/GenBank/DDBJ whole genome shotgun (WGS) entry which is preliminary data.</text>
</comment>
<organism evidence="2 3">
    <name type="scientific">Apiotrichum porosum</name>
    <dbReference type="NCBI Taxonomy" id="105984"/>
    <lineage>
        <taxon>Eukaryota</taxon>
        <taxon>Fungi</taxon>
        <taxon>Dikarya</taxon>
        <taxon>Basidiomycota</taxon>
        <taxon>Agaricomycotina</taxon>
        <taxon>Tremellomycetes</taxon>
        <taxon>Trichosporonales</taxon>
        <taxon>Trichosporonaceae</taxon>
        <taxon>Apiotrichum</taxon>
    </lineage>
</organism>
<dbReference type="EMBL" id="RSCE01000005">
    <property type="protein sequence ID" value="RSH82604.1"/>
    <property type="molecule type" value="Genomic_DNA"/>
</dbReference>
<dbReference type="Proteomes" id="UP000279236">
    <property type="component" value="Unassembled WGS sequence"/>
</dbReference>
<name>A0A427XUS4_9TREE</name>
<keyword evidence="3" id="KW-1185">Reference proteome</keyword>
<protein>
    <submittedName>
        <fullName evidence="2">Uncharacterized protein</fullName>
    </submittedName>
</protein>
<evidence type="ECO:0000256" key="1">
    <source>
        <dbReference type="SAM" id="MobiDB-lite"/>
    </source>
</evidence>
<dbReference type="RefSeq" id="XP_028476836.1">
    <property type="nucleotide sequence ID" value="XM_028622943.1"/>
</dbReference>